<sequence>MSIVRTLPCPVAETPDLGIVLSDGCRLSARVWMPEDALARPVPAILEYIPYRKRDGTLPRDEMMHPYFAGHGYAAVRVDMRGCGDSQGLIADEYTEQELRDAEEVIGWLAAQPWCSGSVGMMGKSWGGFNCLQTAFRQPPALKAVVSVCSTTDRFADDIHFKGGCLLGENFGWGAVMLSYSSRPADPALRADWRADWLARLEAEPWLAPRWAGHQARDAYWKHGSVCEDFARMTVPVQIWGGWADNYMNTVAALVENCAGPVKGIVGPWVHQYPHTAVPGPRIGFLQEALRWWDRWLKGIENGAEADPAYRVYRLESEAPDASAKHRAGEWVAEAVWPSPRVRREMWHLGQPPGVSHPRAPVGYLSHIEGEVRAEIATPQHLGMHTGEFFPMGLNAEMPGDQAGDDALSVCFDGSVLAAPLDLIGATRLSLRLSSDQPLGFVVARLCDVGPDGASVRIAHGMLNLCHRNGMETPAPLVPGEVVEVAFDIDQMAYRLAAGHRLRLALSNSYWPFVWPSPQAGRLTLTGGRLDLPVHQGAGTEWAPPPAEHASPWKHKVLRAAQTTRKIETDLMSGRVALVIRDDLGDAENLDHGLCTGETMTELWEIHPDDPLSARAVHTWEQRLSRGDWRVRTEARAEMTATASHLRLQARLTAYEGDEKVFERHFDEEVPRQFV</sequence>
<gene>
    <name evidence="3" type="ORF">G4Z14_06095</name>
</gene>
<accession>A0A6M0QR68</accession>
<evidence type="ECO:0000313" key="4">
    <source>
        <dbReference type="Proteomes" id="UP000477782"/>
    </source>
</evidence>
<dbReference type="InterPro" id="IPR013736">
    <property type="entry name" value="Xaa-Pro_dipept_C"/>
</dbReference>
<dbReference type="PANTHER" id="PTHR43056:SF10">
    <property type="entry name" value="COCE_NOND FAMILY, PUTATIVE (AFU_ORTHOLOGUE AFUA_7G00600)-RELATED"/>
    <property type="match status" value="1"/>
</dbReference>
<protein>
    <submittedName>
        <fullName evidence="3">CocE/NonD family hydrolase</fullName>
    </submittedName>
</protein>
<dbReference type="Gene3D" id="1.10.3020.10">
    <property type="entry name" value="alpha-amino acid ester hydrolase ( Helical cap domain)"/>
    <property type="match status" value="1"/>
</dbReference>
<keyword evidence="4" id="KW-1185">Reference proteome</keyword>
<dbReference type="RefSeq" id="WP_164623896.1">
    <property type="nucleotide sequence ID" value="NZ_JAAIVJ010000002.1"/>
</dbReference>
<dbReference type="Pfam" id="PF08530">
    <property type="entry name" value="PepX_C"/>
    <property type="match status" value="1"/>
</dbReference>
<feature type="domain" description="Xaa-Pro dipeptidyl-peptidase C-terminal" evidence="2">
    <location>
        <begin position="290"/>
        <end position="554"/>
    </location>
</feature>
<dbReference type="PANTHER" id="PTHR43056">
    <property type="entry name" value="PEPTIDASE S9 PROLYL OLIGOPEPTIDASE"/>
    <property type="match status" value="1"/>
</dbReference>
<dbReference type="InterPro" id="IPR050585">
    <property type="entry name" value="Xaa-Pro_dipeptidyl-ppase/CocE"/>
</dbReference>
<dbReference type="InterPro" id="IPR008979">
    <property type="entry name" value="Galactose-bd-like_sf"/>
</dbReference>
<dbReference type="SUPFAM" id="SSF53474">
    <property type="entry name" value="alpha/beta-Hydrolases"/>
    <property type="match status" value="1"/>
</dbReference>
<dbReference type="NCBIfam" id="TIGR00976">
    <property type="entry name" value="CocE_NonD"/>
    <property type="match status" value="1"/>
</dbReference>
<dbReference type="InterPro" id="IPR000383">
    <property type="entry name" value="Xaa-Pro-like_dom"/>
</dbReference>
<dbReference type="Pfam" id="PF02129">
    <property type="entry name" value="Peptidase_S15"/>
    <property type="match status" value="1"/>
</dbReference>
<reference evidence="3 4" key="1">
    <citation type="submission" date="2020-02" db="EMBL/GenBank/DDBJ databases">
        <authorList>
            <person name="Chen W.-M."/>
        </authorList>
    </citation>
    <scope>NUCLEOTIDE SEQUENCE [LARGE SCALE GENOMIC DNA]</scope>
    <source>
        <strain evidence="3 4">KMS-5</strain>
    </source>
</reference>
<proteinExistence type="predicted"/>
<evidence type="ECO:0000259" key="2">
    <source>
        <dbReference type="SMART" id="SM00939"/>
    </source>
</evidence>
<dbReference type="EMBL" id="JAAIVJ010000002">
    <property type="protein sequence ID" value="NEY89866.1"/>
    <property type="molecule type" value="Genomic_DNA"/>
</dbReference>
<dbReference type="SMART" id="SM00939">
    <property type="entry name" value="PepX_C"/>
    <property type="match status" value="1"/>
</dbReference>
<dbReference type="GO" id="GO:0008239">
    <property type="term" value="F:dipeptidyl-peptidase activity"/>
    <property type="evidence" value="ECO:0007669"/>
    <property type="project" value="InterPro"/>
</dbReference>
<dbReference type="Proteomes" id="UP000477782">
    <property type="component" value="Unassembled WGS sequence"/>
</dbReference>
<comment type="caution">
    <text evidence="3">The sequence shown here is derived from an EMBL/GenBank/DDBJ whole genome shotgun (WGS) entry which is preliminary data.</text>
</comment>
<dbReference type="Gene3D" id="3.40.50.1820">
    <property type="entry name" value="alpha/beta hydrolase"/>
    <property type="match status" value="1"/>
</dbReference>
<dbReference type="InterPro" id="IPR005674">
    <property type="entry name" value="CocE/Ser_esterase"/>
</dbReference>
<dbReference type="InterPro" id="IPR029058">
    <property type="entry name" value="AB_hydrolase_fold"/>
</dbReference>
<organism evidence="3 4">
    <name type="scientific">Tabrizicola oligotrophica</name>
    <dbReference type="NCBI Taxonomy" id="2710650"/>
    <lineage>
        <taxon>Bacteria</taxon>
        <taxon>Pseudomonadati</taxon>
        <taxon>Pseudomonadota</taxon>
        <taxon>Alphaproteobacteria</taxon>
        <taxon>Rhodobacterales</taxon>
        <taxon>Paracoccaceae</taxon>
        <taxon>Tabrizicola</taxon>
    </lineage>
</organism>
<dbReference type="AlphaFoldDB" id="A0A6M0QR68"/>
<evidence type="ECO:0000313" key="3">
    <source>
        <dbReference type="EMBL" id="NEY89866.1"/>
    </source>
</evidence>
<dbReference type="SUPFAM" id="SSF49785">
    <property type="entry name" value="Galactose-binding domain-like"/>
    <property type="match status" value="1"/>
</dbReference>
<dbReference type="Gene3D" id="2.60.120.260">
    <property type="entry name" value="Galactose-binding domain-like"/>
    <property type="match status" value="1"/>
</dbReference>
<keyword evidence="1 3" id="KW-0378">Hydrolase</keyword>
<evidence type="ECO:0000256" key="1">
    <source>
        <dbReference type="ARBA" id="ARBA00022801"/>
    </source>
</evidence>
<name>A0A6M0QR68_9RHOB</name>